<protein>
    <submittedName>
        <fullName evidence="1">Uncharacterized protein</fullName>
    </submittedName>
</protein>
<sequence length="384" mass="41051">MAWAPHFSLKGTNGIDIRDAWEDVPNCYLGLGAPGFPNYFVMNGPRANLCNGTGWLWSTAMLGSSLVGYTGGIAGPFWFAASCSPMIVFFALLGISCKRKIPEAHTLLGIIRIRYGATAHIVWMFLCLVNNIVACANMLLGASATISAMTGVHLIAATFLLPVGVALYTFVGGIKATFLTDYLHTFIILIILCHFTVKAWTVPEIGSIGNLYDLVTAATQRNPIAGNQDGTYFTMTSKGSMLFGVLHILANFGLVIMDTSFFIKAFSATPKAVVPGYIVGGIEYFAIPWAVGTLASSVVLGLESNPIFPTYPRRMSTTEVSNGLVLPYFAITIAGKGGAAAILLITFIAATSTLSVQVIAVSSNISFDIYRTYFNRAASDLDVI</sequence>
<comment type="caution">
    <text evidence="1">The sequence shown here is derived from an EMBL/GenBank/DDBJ whole genome shotgun (WGS) entry which is preliminary data.</text>
</comment>
<dbReference type="Proteomes" id="UP001186974">
    <property type="component" value="Unassembled WGS sequence"/>
</dbReference>
<keyword evidence="2" id="KW-1185">Reference proteome</keyword>
<gene>
    <name evidence="1" type="ORF">LTS18_003658</name>
</gene>
<name>A0ACC3DTK7_9PEZI</name>
<evidence type="ECO:0000313" key="2">
    <source>
        <dbReference type="Proteomes" id="UP001186974"/>
    </source>
</evidence>
<dbReference type="EMBL" id="JAWDJW010000861">
    <property type="protein sequence ID" value="KAK3079895.1"/>
    <property type="molecule type" value="Genomic_DNA"/>
</dbReference>
<proteinExistence type="predicted"/>
<reference evidence="1" key="1">
    <citation type="submission" date="2024-09" db="EMBL/GenBank/DDBJ databases">
        <title>Black Yeasts Isolated from many extreme environments.</title>
        <authorList>
            <person name="Coleine C."/>
            <person name="Stajich J.E."/>
            <person name="Selbmann L."/>
        </authorList>
    </citation>
    <scope>NUCLEOTIDE SEQUENCE</scope>
    <source>
        <strain evidence="1">CCFEE 5737</strain>
    </source>
</reference>
<accession>A0ACC3DTK7</accession>
<evidence type="ECO:0000313" key="1">
    <source>
        <dbReference type="EMBL" id="KAK3079895.1"/>
    </source>
</evidence>
<organism evidence="1 2">
    <name type="scientific">Coniosporium uncinatum</name>
    <dbReference type="NCBI Taxonomy" id="93489"/>
    <lineage>
        <taxon>Eukaryota</taxon>
        <taxon>Fungi</taxon>
        <taxon>Dikarya</taxon>
        <taxon>Ascomycota</taxon>
        <taxon>Pezizomycotina</taxon>
        <taxon>Dothideomycetes</taxon>
        <taxon>Dothideomycetes incertae sedis</taxon>
        <taxon>Coniosporium</taxon>
    </lineage>
</organism>